<comment type="caution">
    <text evidence="2">The sequence shown here is derived from an EMBL/GenBank/DDBJ whole genome shotgun (WGS) entry which is preliminary data.</text>
</comment>
<evidence type="ECO:0000256" key="1">
    <source>
        <dbReference type="ARBA" id="ARBA00023026"/>
    </source>
</evidence>
<dbReference type="InterPro" id="IPR008964">
    <property type="entry name" value="Invasin/intimin_cell_adhesion"/>
</dbReference>
<sequence>MNEKPSSLLQLLNKSERSRSQLLEHYDSVLEIAKGSLQQLMSTDKTLHITEARALHEQARAISAVTLRQFREQRLTTAIHRAFEPGSGIRGLVDAPTYNDLFRPDWANHCPTDAIEATTSPIAYLADLYREVQKIEQSGRTRDGQGNRILLADRRPDLADLWLDHSALERVEPTLVLVNEILETSACRYLESFGDERSLDDVLLEVRYPTTLPYERYQQQINYTLQRKDRLPGDVIRCTDRAYPYFKEPGVHSLLSDIALVQDTGFGPVQQGIVLEAPYFPEFDPDLEPEQTLALGRINPRTHLLETTGTDPESFFRTNFGEGDVFRLLDTQAFCLRTGLKTEELESLLSVGAYAPYSSVNLIALDEVSVDGAVFGSVYVNAGISPAMAIETTGDDDSGPRHQIVNWSHDRFDRLNRMIRLARWLKLPFDQVDRLLVASIGAEGKTSDYRITTDTLRALGLFQSLRARYKVSADDFATMLRGLAVHARGKQSTQFDLVFNSQALFPGPLILDGEVFDITPGNEAERQKIDHLCAALGMTFEMYRFTAKVIEQAYADEPLRWNTAVVSAFYRLVRLPHYLGLTTIEALALLELLDNGGSQLVSKLAGPTHIASYQTSGNTDTLSVIHALVEASAWLAEHKWTVGQVCRIVLPALTKPVASEAELNLLKQMHSRLAAALISDSSFAETGAPQTRVVINVDDESDEMFSLVAIDWFEELKEFIEAGETSPAARGLVKYLKGETEESFDAALNSRVAEVLEAFDPTPEGLHAQICNMIMRARGAQEALLMEGLAGYLDSAVDLVKVLLFWAEGNRYQLLMEVLRVYGLTGNTSVPLQVAIGDEVLLVLDNLVKRAAVTTHLDLSPVFVDQCVRQPQWFGLEDVGLSLQTLYFFSQYAATVRLSAQPEERLLDYLQLINTLWDTALEGDKRLIRDSAANKLAGFLEWGVRQVLAVAFHLNPEDGVIFTLAELDLLVRTCRLARHTELDAEALLALGCLTPTSDVADFRYAAELALASLTEAVPGTPAGEVGQSHSSVITVTPDYLVANKSGESATYSIILRDFMDEPFEDVTINWSTNQLGELEQLSTVTDKNGESSVTLASGDTMGIVHVVAEYGLGDKVLAPVVTIGCDEDSLHFSAPTYDRSEALSNKLEAINFSVTLVDNFTNLGIDRLVDWGTTWGEFQRYQTMTNHEGVSHSSLRSGPLGEATVIARYENGSQWTFPTVVFISTPYFQYVRFDNTVVENIEAGLSCRLVELNGDPVPVGTLVTWEADAPGLLELTSETDDDGIARSRFKSVVTGTVTVTVSAPAPIQSKSSAVTTIYPKARIIRHEPLESQYLVGSPNGLEFCVWLQVGEEEGRGLSVEWRVNDGLWLPTLSDKNGMARFTSKFSAGAQTVTARVAGQAEVVEFSVFAYPPFNFVVELLGPFGVERNLLSRGSVYSLNVKAVDESGGPVEGVEFSLRSLGVDLSLLKVVIPDSEKIIESSNEGHNFQIDVKSAGEALRGILKLRIEGMGVLKDCEYKVGLVLVRDSFKLSLSMRALLVFYASVSGNVKPIIEAPLSITARCPDKPWSESGPIITLNTNAQEVRAVAYSSFSPGPNPGDSGPVWECIVDEVVSADGYVLVQSTRFTTPAIYT</sequence>
<keyword evidence="1" id="KW-0843">Virulence</keyword>
<gene>
    <name evidence="2" type="ORF">HX882_23135</name>
</gene>
<dbReference type="RefSeq" id="WP_177104535.1">
    <property type="nucleotide sequence ID" value="NZ_JACAQB010000018.1"/>
</dbReference>
<evidence type="ECO:0008006" key="4">
    <source>
        <dbReference type="Google" id="ProtNLM"/>
    </source>
</evidence>
<protein>
    <recommendedName>
        <fullName evidence="4">Big-1 domain-containing protein</fullName>
    </recommendedName>
</protein>
<evidence type="ECO:0000313" key="2">
    <source>
        <dbReference type="EMBL" id="NWB98790.1"/>
    </source>
</evidence>
<dbReference type="Pfam" id="PF03538">
    <property type="entry name" value="VRP1"/>
    <property type="match status" value="1"/>
</dbReference>
<dbReference type="SUPFAM" id="SSF49373">
    <property type="entry name" value="Invasin/intimin cell-adhesion fragments"/>
    <property type="match status" value="3"/>
</dbReference>
<name>A0A7Y8C3P2_9PSED</name>
<accession>A0A7Y8C3P2</accession>
<dbReference type="Gene3D" id="2.60.40.10">
    <property type="entry name" value="Immunoglobulins"/>
    <property type="match status" value="3"/>
</dbReference>
<proteinExistence type="predicted"/>
<organism evidence="2 3">
    <name type="scientific">Pseudomonas gingeri</name>
    <dbReference type="NCBI Taxonomy" id="117681"/>
    <lineage>
        <taxon>Bacteria</taxon>
        <taxon>Pseudomonadati</taxon>
        <taxon>Pseudomonadota</taxon>
        <taxon>Gammaproteobacteria</taxon>
        <taxon>Pseudomonadales</taxon>
        <taxon>Pseudomonadaceae</taxon>
        <taxon>Pseudomonas</taxon>
    </lineage>
</organism>
<dbReference type="Proteomes" id="UP000539985">
    <property type="component" value="Unassembled WGS sequence"/>
</dbReference>
<reference evidence="2 3" key="1">
    <citation type="submission" date="2020-04" db="EMBL/GenBank/DDBJ databases">
        <title>Molecular characterization of pseudomonads from Agaricus bisporus reveal novel blotch 2 pathogens in Western Europe.</title>
        <authorList>
            <person name="Taparia T."/>
            <person name="Krijger M."/>
            <person name="Haynes E."/>
            <person name="Elpinstone J.G."/>
            <person name="Noble R."/>
            <person name="Van Der Wolf J."/>
        </authorList>
    </citation>
    <scope>NUCLEOTIDE SEQUENCE [LARGE SCALE GENOMIC DNA]</scope>
    <source>
        <strain evidence="2 3">H7001</strain>
    </source>
</reference>
<evidence type="ECO:0000313" key="3">
    <source>
        <dbReference type="Proteomes" id="UP000539985"/>
    </source>
</evidence>
<dbReference type="EMBL" id="JACAQB010000018">
    <property type="protein sequence ID" value="NWB98790.1"/>
    <property type="molecule type" value="Genomic_DNA"/>
</dbReference>
<dbReference type="InterPro" id="IPR013783">
    <property type="entry name" value="Ig-like_fold"/>
</dbReference>
<dbReference type="InterPro" id="IPR018003">
    <property type="entry name" value="Insecticidal_toxin/plasmid_vir"/>
</dbReference>